<feature type="region of interest" description="Disordered" evidence="1">
    <location>
        <begin position="400"/>
        <end position="431"/>
    </location>
</feature>
<feature type="compositionally biased region" description="Polar residues" evidence="1">
    <location>
        <begin position="57"/>
        <end position="67"/>
    </location>
</feature>
<name>A0ABD3CA12_9LAMI</name>
<feature type="region of interest" description="Disordered" evidence="1">
    <location>
        <begin position="661"/>
        <end position="684"/>
    </location>
</feature>
<feature type="region of interest" description="Disordered" evidence="1">
    <location>
        <begin position="1"/>
        <end position="147"/>
    </location>
</feature>
<proteinExistence type="predicted"/>
<dbReference type="PANTHER" id="PTHR45270:SF4">
    <property type="entry name" value="CHAPERONE DNAJ-DOMAIN SUPERFAMILY PROTEIN"/>
    <property type="match status" value="1"/>
</dbReference>
<reference evidence="5" key="1">
    <citation type="journal article" date="2024" name="IScience">
        <title>Strigolactones Initiate the Formation of Haustorium-like Structures in Castilleja.</title>
        <authorList>
            <person name="Buerger M."/>
            <person name="Peterson D."/>
            <person name="Chory J."/>
        </authorList>
    </citation>
    <scope>NUCLEOTIDE SEQUENCE [LARGE SCALE GENOMIC DNA]</scope>
</reference>
<dbReference type="SUPFAM" id="SSF46565">
    <property type="entry name" value="Chaperone J-domain"/>
    <property type="match status" value="1"/>
</dbReference>
<keyword evidence="2" id="KW-0472">Membrane</keyword>
<keyword evidence="2" id="KW-1133">Transmembrane helix</keyword>
<dbReference type="PRINTS" id="PR00625">
    <property type="entry name" value="JDOMAIN"/>
</dbReference>
<dbReference type="PROSITE" id="PS50076">
    <property type="entry name" value="DNAJ_2"/>
    <property type="match status" value="1"/>
</dbReference>
<organism evidence="4 5">
    <name type="scientific">Castilleja foliolosa</name>
    <dbReference type="NCBI Taxonomy" id="1961234"/>
    <lineage>
        <taxon>Eukaryota</taxon>
        <taxon>Viridiplantae</taxon>
        <taxon>Streptophyta</taxon>
        <taxon>Embryophyta</taxon>
        <taxon>Tracheophyta</taxon>
        <taxon>Spermatophyta</taxon>
        <taxon>Magnoliopsida</taxon>
        <taxon>eudicotyledons</taxon>
        <taxon>Gunneridae</taxon>
        <taxon>Pentapetalae</taxon>
        <taxon>asterids</taxon>
        <taxon>lamiids</taxon>
        <taxon>Lamiales</taxon>
        <taxon>Orobanchaceae</taxon>
        <taxon>Pedicularideae</taxon>
        <taxon>Castillejinae</taxon>
        <taxon>Castilleja</taxon>
    </lineage>
</organism>
<dbReference type="Gene3D" id="1.10.287.110">
    <property type="entry name" value="DnaJ domain"/>
    <property type="match status" value="1"/>
</dbReference>
<dbReference type="PROSITE" id="PS00636">
    <property type="entry name" value="DNAJ_1"/>
    <property type="match status" value="1"/>
</dbReference>
<feature type="region of interest" description="Disordered" evidence="1">
    <location>
        <begin position="701"/>
        <end position="739"/>
    </location>
</feature>
<feature type="compositionally biased region" description="Polar residues" evidence="1">
    <location>
        <begin position="421"/>
        <end position="430"/>
    </location>
</feature>
<dbReference type="Proteomes" id="UP001632038">
    <property type="component" value="Unassembled WGS sequence"/>
</dbReference>
<dbReference type="Pfam" id="PF00226">
    <property type="entry name" value="DnaJ"/>
    <property type="match status" value="1"/>
</dbReference>
<feature type="compositionally biased region" description="Basic residues" evidence="1">
    <location>
        <begin position="79"/>
        <end position="91"/>
    </location>
</feature>
<dbReference type="InterPro" id="IPR018253">
    <property type="entry name" value="DnaJ_domain_CS"/>
</dbReference>
<feature type="compositionally biased region" description="Polar residues" evidence="1">
    <location>
        <begin position="136"/>
        <end position="147"/>
    </location>
</feature>
<feature type="transmembrane region" description="Helical" evidence="2">
    <location>
        <begin position="247"/>
        <end position="266"/>
    </location>
</feature>
<feature type="transmembrane region" description="Helical" evidence="2">
    <location>
        <begin position="305"/>
        <end position="324"/>
    </location>
</feature>
<dbReference type="EMBL" id="JAVIJP010000047">
    <property type="protein sequence ID" value="KAL3626633.1"/>
    <property type="molecule type" value="Genomic_DNA"/>
</dbReference>
<accession>A0ABD3CA12</accession>
<gene>
    <name evidence="4" type="ORF">CASFOL_030182</name>
</gene>
<protein>
    <recommendedName>
        <fullName evidence="3">J domain-containing protein</fullName>
    </recommendedName>
</protein>
<evidence type="ECO:0000313" key="5">
    <source>
        <dbReference type="Proteomes" id="UP001632038"/>
    </source>
</evidence>
<feature type="compositionally biased region" description="Polar residues" evidence="1">
    <location>
        <begin position="1"/>
        <end position="22"/>
    </location>
</feature>
<dbReference type="Pfam" id="PF14901">
    <property type="entry name" value="Jiv90"/>
    <property type="match status" value="1"/>
</dbReference>
<evidence type="ECO:0000313" key="4">
    <source>
        <dbReference type="EMBL" id="KAL3626633.1"/>
    </source>
</evidence>
<feature type="transmembrane region" description="Helical" evidence="2">
    <location>
        <begin position="216"/>
        <end position="235"/>
    </location>
</feature>
<evidence type="ECO:0000256" key="1">
    <source>
        <dbReference type="SAM" id="MobiDB-lite"/>
    </source>
</evidence>
<dbReference type="AlphaFoldDB" id="A0ABD3CA12"/>
<evidence type="ECO:0000256" key="2">
    <source>
        <dbReference type="SAM" id="Phobius"/>
    </source>
</evidence>
<comment type="caution">
    <text evidence="4">The sequence shown here is derived from an EMBL/GenBank/DDBJ whole genome shotgun (WGS) entry which is preliminary data.</text>
</comment>
<feature type="compositionally biased region" description="Basic residues" evidence="1">
    <location>
        <begin position="730"/>
        <end position="739"/>
    </location>
</feature>
<dbReference type="CDD" id="cd06257">
    <property type="entry name" value="DnaJ"/>
    <property type="match status" value="1"/>
</dbReference>
<keyword evidence="2" id="KW-0812">Transmembrane</keyword>
<dbReference type="InterPro" id="IPR036869">
    <property type="entry name" value="J_dom_sf"/>
</dbReference>
<dbReference type="InterPro" id="IPR032843">
    <property type="entry name" value="Jiv"/>
</dbReference>
<feature type="compositionally biased region" description="Basic and acidic residues" evidence="1">
    <location>
        <begin position="68"/>
        <end position="78"/>
    </location>
</feature>
<feature type="domain" description="J" evidence="3">
    <location>
        <begin position="445"/>
        <end position="512"/>
    </location>
</feature>
<feature type="transmembrane region" description="Helical" evidence="2">
    <location>
        <begin position="331"/>
        <end position="348"/>
    </location>
</feature>
<keyword evidence="5" id="KW-1185">Reference proteome</keyword>
<feature type="transmembrane region" description="Helical" evidence="2">
    <location>
        <begin position="273"/>
        <end position="299"/>
    </location>
</feature>
<sequence>MAKKGNQQKNGLSQQRSTSQNKGLAEPAPSPLTTSNMGHENGTPYKEEDVSLGQEVPNGSHSATKSVNDADRVQDSKNSKKKSKKSQRKERKVTNEEVANHAVPVSDNIEVENTDISTAEPLHTGDGSDFPDNHNLDNTSNSENLTNGLLNEEKIQNAEYPGTMVFKFIRNAALSMARTSAEWIERHKPTFVALKSNTLKTRDHVRMKIQHLKPIVFRWTMTFVNLMLLLCMVWLDCTLRGIDSFIRMGTTSVFSIVWCTVLSVIAMVGFGKFLLALAAVAVTGLFIGFTIGILLIGIIGITFVWFYGSLWTTGLVILLGGLALSMSHDRIGLFIVSAYSIYCVWSYVGWLGLVLGLNLSFISSDALLFLLRNVVNEQTSANDGSSEQVPGFQGQPSFFPNENVSPDTGADGPRVNRSPGVPSTSGSDSELTSEDEIIRLLSCADHYAALGLTRFENIDISVMKREYRKKAMLVHPDKNMGNKNADEAFKKLQNAYEVLLDSFKRKEYDDELRKEELLNYFRKFQNNHHENKGNGFFRSSFARSEADGEDLHADSRRIACKKCGFFHIWAHTKKSKSKARWCQECKDFHPAKDGDGWVEQSSQRIFFGMLQQVEVPCAYVCAGGKVYDATEWYICQGMRCPANTHKPTFQVNASVVAKNTTHAKPGQRGGGGSMPPTPNLEETMTEEELLEWLQNAVQSGAFDNFSGSTSESPSGFNPKSGGSYSSSGSSKRKKKGKKW</sequence>
<evidence type="ECO:0000259" key="3">
    <source>
        <dbReference type="PROSITE" id="PS50076"/>
    </source>
</evidence>
<feature type="compositionally biased region" description="Polar residues" evidence="1">
    <location>
        <begin position="705"/>
        <end position="717"/>
    </location>
</feature>
<dbReference type="PANTHER" id="PTHR45270">
    <property type="entry name" value="OS03G0832900 PROTEIN"/>
    <property type="match status" value="1"/>
</dbReference>
<feature type="compositionally biased region" description="Low complexity" evidence="1">
    <location>
        <begin position="719"/>
        <end position="729"/>
    </location>
</feature>
<dbReference type="InterPro" id="IPR001623">
    <property type="entry name" value="DnaJ_domain"/>
</dbReference>
<dbReference type="SMART" id="SM00271">
    <property type="entry name" value="DnaJ"/>
    <property type="match status" value="1"/>
</dbReference>